<proteinExistence type="inferred from homology"/>
<dbReference type="Pfam" id="PF07195">
    <property type="entry name" value="FliD_C"/>
    <property type="match status" value="1"/>
</dbReference>
<feature type="domain" description="Flagellar hook-associated protein 2 N-terminal" evidence="6">
    <location>
        <begin position="8"/>
        <end position="105"/>
    </location>
</feature>
<name>A0ABY5SAT7_9BACL</name>
<dbReference type="EMBL" id="CP091430">
    <property type="protein sequence ID" value="UVI29890.1"/>
    <property type="molecule type" value="Genomic_DNA"/>
</dbReference>
<keyword evidence="3" id="KW-0175">Coiled coil</keyword>
<keyword evidence="8" id="KW-0969">Cilium</keyword>
<evidence type="ECO:0000256" key="1">
    <source>
        <dbReference type="ARBA" id="ARBA00009764"/>
    </source>
</evidence>
<evidence type="ECO:0000313" key="8">
    <source>
        <dbReference type="EMBL" id="UVI29890.1"/>
    </source>
</evidence>
<dbReference type="PANTHER" id="PTHR30288:SF0">
    <property type="entry name" value="FLAGELLAR HOOK-ASSOCIATED PROTEIN 2"/>
    <property type="match status" value="1"/>
</dbReference>
<keyword evidence="8" id="KW-0282">Flagellum</keyword>
<gene>
    <name evidence="8" type="primary">fliD</name>
    <name evidence="8" type="ORF">L1F29_31660</name>
</gene>
<keyword evidence="4 5" id="KW-0975">Bacterial flagellum</keyword>
<dbReference type="InterPro" id="IPR003481">
    <property type="entry name" value="FliD_N"/>
</dbReference>
<organism evidence="8 9">
    <name type="scientific">Paenibacillus spongiae</name>
    <dbReference type="NCBI Taxonomy" id="2909671"/>
    <lineage>
        <taxon>Bacteria</taxon>
        <taxon>Bacillati</taxon>
        <taxon>Bacillota</taxon>
        <taxon>Bacilli</taxon>
        <taxon>Bacillales</taxon>
        <taxon>Paenibacillaceae</taxon>
        <taxon>Paenibacillus</taxon>
    </lineage>
</organism>
<evidence type="ECO:0000256" key="5">
    <source>
        <dbReference type="RuleBase" id="RU362066"/>
    </source>
</evidence>
<accession>A0ABY5SAT7</accession>
<evidence type="ECO:0000256" key="2">
    <source>
        <dbReference type="ARBA" id="ARBA00011255"/>
    </source>
</evidence>
<comment type="subunit">
    <text evidence="2 5">Homopentamer.</text>
</comment>
<dbReference type="RefSeq" id="WP_258385961.1">
    <property type="nucleotide sequence ID" value="NZ_CP091430.1"/>
</dbReference>
<keyword evidence="9" id="KW-1185">Reference proteome</keyword>
<dbReference type="Pfam" id="PF02465">
    <property type="entry name" value="FliD_N"/>
    <property type="match status" value="1"/>
</dbReference>
<evidence type="ECO:0000256" key="3">
    <source>
        <dbReference type="ARBA" id="ARBA00023054"/>
    </source>
</evidence>
<evidence type="ECO:0000259" key="6">
    <source>
        <dbReference type="Pfam" id="PF02465"/>
    </source>
</evidence>
<dbReference type="PANTHER" id="PTHR30288">
    <property type="entry name" value="FLAGELLAR CAP/ASSEMBLY PROTEIN FLID"/>
    <property type="match status" value="1"/>
</dbReference>
<evidence type="ECO:0000256" key="4">
    <source>
        <dbReference type="ARBA" id="ARBA00023143"/>
    </source>
</evidence>
<dbReference type="InterPro" id="IPR040026">
    <property type="entry name" value="FliD"/>
</dbReference>
<protein>
    <recommendedName>
        <fullName evidence="5">Flagellar hook-associated protein 2</fullName>
        <shortName evidence="5">HAP2</shortName>
    </recommendedName>
    <alternativeName>
        <fullName evidence="5">Flagellar cap protein</fullName>
    </alternativeName>
</protein>
<evidence type="ECO:0000313" key="9">
    <source>
        <dbReference type="Proteomes" id="UP001057877"/>
    </source>
</evidence>
<comment type="similarity">
    <text evidence="1 5">Belongs to the FliD family.</text>
</comment>
<feature type="domain" description="Flagellar hook-associated protein 2 C-terminal" evidence="7">
    <location>
        <begin position="227"/>
        <end position="489"/>
    </location>
</feature>
<keyword evidence="5" id="KW-0964">Secreted</keyword>
<comment type="function">
    <text evidence="5">Required for morphogenesis and for the elongation of the flagellar filament by facilitating polymerization of the flagellin monomers at the tip of growing filament. Forms a capping structure, which prevents flagellin subunits (transported through the central channel of the flagellum) from leaking out without polymerization at the distal end.</text>
</comment>
<keyword evidence="8" id="KW-0966">Cell projection</keyword>
<reference evidence="8" key="1">
    <citation type="submission" date="2022-01" db="EMBL/GenBank/DDBJ databases">
        <title>Paenibacillus spongiae sp. nov., isolated from marine sponge.</title>
        <authorList>
            <person name="Li Z."/>
            <person name="Zhang M."/>
        </authorList>
    </citation>
    <scope>NUCLEOTIDE SEQUENCE</scope>
    <source>
        <strain evidence="8">PHS-Z3</strain>
    </source>
</reference>
<dbReference type="Proteomes" id="UP001057877">
    <property type="component" value="Chromosome"/>
</dbReference>
<sequence length="497" mass="53627">MRLSGLASGMDVDAMVKELMKARRSSYDKMIKNRVKVEWKQEDFRTMSTKIVDFRNNKLSTYNVSNVMKAKTSQVSGDTNALTVNATNSTASGTLSVQVTSVAKAANDVYTFADPSKTLEELGFTLEMKDEGSGPQPTGNVLATINGKTIAINKDAKLADLANAVNNSSSMLKATAVFDAASGKLSLAATQTGANGLSIGNFPPAVEPTNPPTVPTPAVTKQTITAGSDASVTVNGINYTSSTNRFTVNGVDFTVKAETAAGSPTMITAVQDTNKIIDTIKSFVADYNSLIGALNTELSEVNNRNYMPLTSEEKKEMTDDDIKRWEEKARNGTLRNDNTLTKLATELRLSATSLIGGIDDGSGNRLSIGITTGSYTEKGKLILDENKLRSALESNPDQVTDLFMNPDKGVFRQMSKSSMDALTDLSKKAGTSLVSTDLTMSFQKDSSIGKEIEQMKKRESAMLTRLNMLEKQYYKQFTAMETAINKFNSQSSSLSSL</sequence>
<comment type="subcellular location">
    <subcellularLocation>
        <location evidence="5">Secreted</location>
    </subcellularLocation>
    <subcellularLocation>
        <location evidence="5">Bacterial flagellum</location>
    </subcellularLocation>
</comment>
<dbReference type="InterPro" id="IPR010809">
    <property type="entry name" value="FliD_C"/>
</dbReference>
<evidence type="ECO:0000259" key="7">
    <source>
        <dbReference type="Pfam" id="PF07195"/>
    </source>
</evidence>